<dbReference type="EMBL" id="RYYV01000009">
    <property type="protein sequence ID" value="RUL74559.1"/>
    <property type="molecule type" value="Genomic_DNA"/>
</dbReference>
<reference evidence="1 2" key="1">
    <citation type="submission" date="2018-12" db="EMBL/GenBank/DDBJ databases">
        <title>Dyella dinghuensis sp. nov. DHOA06 and Dyella choica sp. nov. 4M-K27, isolated from forest soil.</title>
        <authorList>
            <person name="Qiu L.-H."/>
            <person name="Gao Z.-H."/>
        </authorList>
    </citation>
    <scope>NUCLEOTIDE SEQUENCE [LARGE SCALE GENOMIC DNA]</scope>
    <source>
        <strain evidence="1 2">4M-K27</strain>
    </source>
</reference>
<comment type="caution">
    <text evidence="1">The sequence shown here is derived from an EMBL/GenBank/DDBJ whole genome shotgun (WGS) entry which is preliminary data.</text>
</comment>
<proteinExistence type="predicted"/>
<accession>A0A432M545</accession>
<dbReference type="RefSeq" id="WP_126685359.1">
    <property type="nucleotide sequence ID" value="NZ_RYYV01000009.1"/>
</dbReference>
<protein>
    <submittedName>
        <fullName evidence="1">Uncharacterized protein</fullName>
    </submittedName>
</protein>
<keyword evidence="2" id="KW-1185">Reference proteome</keyword>
<evidence type="ECO:0000313" key="2">
    <source>
        <dbReference type="Proteomes" id="UP000274358"/>
    </source>
</evidence>
<sequence length="88" mass="9733">MEAPVGAFARLRLSKHGWLGAEHHSVLKVEDPASHRYGGYLRQHCDGLYHQTEGRLRLGKGVFFGYAQTKQVEAKSEPAAISSGRRGD</sequence>
<name>A0A432M545_9GAMM</name>
<dbReference type="Proteomes" id="UP000274358">
    <property type="component" value="Unassembled WGS sequence"/>
</dbReference>
<dbReference type="AlphaFoldDB" id="A0A432M545"/>
<evidence type="ECO:0000313" key="1">
    <source>
        <dbReference type="EMBL" id="RUL74559.1"/>
    </source>
</evidence>
<organism evidence="1 2">
    <name type="scientific">Dyella choica</name>
    <dbReference type="NCBI Taxonomy" id="1927959"/>
    <lineage>
        <taxon>Bacteria</taxon>
        <taxon>Pseudomonadati</taxon>
        <taxon>Pseudomonadota</taxon>
        <taxon>Gammaproteobacteria</taxon>
        <taxon>Lysobacterales</taxon>
        <taxon>Rhodanobacteraceae</taxon>
        <taxon>Dyella</taxon>
    </lineage>
</organism>
<gene>
    <name evidence="1" type="ORF">EKH80_13860</name>
</gene>